<proteinExistence type="inferred from homology"/>
<feature type="transmembrane region" description="Helical" evidence="6">
    <location>
        <begin position="181"/>
        <end position="199"/>
    </location>
</feature>
<evidence type="ECO:0000313" key="8">
    <source>
        <dbReference type="EMBL" id="AWI85785.1"/>
    </source>
</evidence>
<feature type="domain" description="EamA" evidence="7">
    <location>
        <begin position="41"/>
        <end position="171"/>
    </location>
</feature>
<protein>
    <recommendedName>
        <fullName evidence="7">EamA domain-containing protein</fullName>
    </recommendedName>
</protein>
<evidence type="ECO:0000256" key="6">
    <source>
        <dbReference type="SAM" id="Phobius"/>
    </source>
</evidence>
<feature type="transmembrane region" description="Helical" evidence="6">
    <location>
        <begin position="211"/>
        <end position="233"/>
    </location>
</feature>
<dbReference type="InterPro" id="IPR000620">
    <property type="entry name" value="EamA_dom"/>
</dbReference>
<keyword evidence="3 6" id="KW-0812">Transmembrane</keyword>
<dbReference type="InterPro" id="IPR037185">
    <property type="entry name" value="EmrE-like"/>
</dbReference>
<dbReference type="Pfam" id="PF00892">
    <property type="entry name" value="EamA"/>
    <property type="match status" value="2"/>
</dbReference>
<dbReference type="Proteomes" id="UP000244915">
    <property type="component" value="Chromosome 2"/>
</dbReference>
<accession>A0A2U8HLI8</accession>
<evidence type="ECO:0000256" key="2">
    <source>
        <dbReference type="ARBA" id="ARBA00009853"/>
    </source>
</evidence>
<name>A0A2U8HLI8_9RHOB</name>
<evidence type="ECO:0000256" key="4">
    <source>
        <dbReference type="ARBA" id="ARBA00022989"/>
    </source>
</evidence>
<dbReference type="AlphaFoldDB" id="A0A2U8HLI8"/>
<dbReference type="EMBL" id="CP022190">
    <property type="protein sequence ID" value="AWI85785.1"/>
    <property type="molecule type" value="Genomic_DNA"/>
</dbReference>
<feature type="transmembrane region" description="Helical" evidence="6">
    <location>
        <begin position="157"/>
        <end position="175"/>
    </location>
</feature>
<evidence type="ECO:0000313" key="9">
    <source>
        <dbReference type="Proteomes" id="UP000244915"/>
    </source>
</evidence>
<evidence type="ECO:0000256" key="5">
    <source>
        <dbReference type="ARBA" id="ARBA00023136"/>
    </source>
</evidence>
<keyword evidence="5 6" id="KW-0472">Membrane</keyword>
<gene>
    <name evidence="8" type="ORF">CEW88_19075</name>
</gene>
<feature type="domain" description="EamA" evidence="7">
    <location>
        <begin position="183"/>
        <end position="307"/>
    </location>
</feature>
<comment type="subcellular location">
    <subcellularLocation>
        <location evidence="1">Membrane</location>
        <topology evidence="1">Multi-pass membrane protein</topology>
    </subcellularLocation>
</comment>
<feature type="transmembrane region" description="Helical" evidence="6">
    <location>
        <begin position="104"/>
        <end position="124"/>
    </location>
</feature>
<feature type="transmembrane region" description="Helical" evidence="6">
    <location>
        <begin position="272"/>
        <end position="288"/>
    </location>
</feature>
<dbReference type="PANTHER" id="PTHR22911:SF6">
    <property type="entry name" value="SOLUTE CARRIER FAMILY 35 MEMBER G1"/>
    <property type="match status" value="1"/>
</dbReference>
<evidence type="ECO:0000256" key="3">
    <source>
        <dbReference type="ARBA" id="ARBA00022692"/>
    </source>
</evidence>
<dbReference type="PANTHER" id="PTHR22911">
    <property type="entry name" value="ACYL-MALONYL CONDENSING ENZYME-RELATED"/>
    <property type="match status" value="1"/>
</dbReference>
<sequence length="319" mass="34300">MFYWMQSASPAPTHVPLMSIAEDVAQRLRLRIAALPTNLQGAVWVVMAGLVLTVMTALIKTVGSTIPVVQILFIRQIVMTGAMLPRILRDPRDAFHTASPRLHLARVGLSSVAMTAGFTAMVHLPLADAVAISFSRSFFVAIFAILILHEIVWAHRWVGIIAGFVGVVIITDPRGAQVDGYTLLALLSAAAVAMIMVIVRKLAQSEKLGTVITYQAVGVGTILAVPAAMSWVTPTPEQWLLLLCIGALSTVGQSLNFLAFRVGEATALAPFDYLRLVYSALIGAVFFLEAPTLTTIGGALLIIAGTLWGFWAERRPHHG</sequence>
<reference evidence="8 9" key="1">
    <citation type="submission" date="2017-06" db="EMBL/GenBank/DDBJ databases">
        <title>Yangia sp. YSBP01 complete genome sequence.</title>
        <authorList>
            <person name="Woo J.-H."/>
            <person name="Kim H.-S."/>
        </authorList>
    </citation>
    <scope>NUCLEOTIDE SEQUENCE [LARGE SCALE GENOMIC DNA]</scope>
    <source>
        <strain evidence="8 9">YSBP01</strain>
    </source>
</reference>
<feature type="transmembrane region" description="Helical" evidence="6">
    <location>
        <begin position="130"/>
        <end position="148"/>
    </location>
</feature>
<dbReference type="KEGG" id="ypac:CEW88_19075"/>
<feature type="transmembrane region" description="Helical" evidence="6">
    <location>
        <begin position="294"/>
        <end position="312"/>
    </location>
</feature>
<dbReference type="GO" id="GO:0016020">
    <property type="term" value="C:membrane"/>
    <property type="evidence" value="ECO:0007669"/>
    <property type="project" value="UniProtKB-SubCell"/>
</dbReference>
<evidence type="ECO:0000259" key="7">
    <source>
        <dbReference type="Pfam" id="PF00892"/>
    </source>
</evidence>
<keyword evidence="4 6" id="KW-1133">Transmembrane helix</keyword>
<dbReference type="SUPFAM" id="SSF103481">
    <property type="entry name" value="Multidrug resistance efflux transporter EmrE"/>
    <property type="match status" value="2"/>
</dbReference>
<feature type="transmembrane region" description="Helical" evidence="6">
    <location>
        <begin position="239"/>
        <end position="260"/>
    </location>
</feature>
<organism evidence="8 9">
    <name type="scientific">Alloyangia pacifica</name>
    <dbReference type="NCBI Taxonomy" id="311180"/>
    <lineage>
        <taxon>Bacteria</taxon>
        <taxon>Pseudomonadati</taxon>
        <taxon>Pseudomonadota</taxon>
        <taxon>Alphaproteobacteria</taxon>
        <taxon>Rhodobacterales</taxon>
        <taxon>Roseobacteraceae</taxon>
        <taxon>Alloyangia</taxon>
    </lineage>
</organism>
<evidence type="ECO:0000256" key="1">
    <source>
        <dbReference type="ARBA" id="ARBA00004141"/>
    </source>
</evidence>
<comment type="similarity">
    <text evidence="2">Belongs to the drug/metabolite transporter (DMT) superfamily. 10 TMS drug/metabolite exporter (DME) (TC 2.A.7.3) family.</text>
</comment>
<feature type="transmembrane region" description="Helical" evidence="6">
    <location>
        <begin position="39"/>
        <end position="59"/>
    </location>
</feature>